<dbReference type="EMBL" id="MU004185">
    <property type="protein sequence ID" value="KAF2498560.1"/>
    <property type="molecule type" value="Genomic_DNA"/>
</dbReference>
<evidence type="ECO:0000313" key="6">
    <source>
        <dbReference type="Proteomes" id="UP000799750"/>
    </source>
</evidence>
<dbReference type="Pfam" id="PF24809">
    <property type="entry name" value="DUF7708"/>
    <property type="match status" value="1"/>
</dbReference>
<dbReference type="OrthoDB" id="5389400at2759"/>
<dbReference type="Gene3D" id="3.40.50.300">
    <property type="entry name" value="P-loop containing nucleotide triphosphate hydrolases"/>
    <property type="match status" value="1"/>
</dbReference>
<keyword evidence="6" id="KW-1185">Reference proteome</keyword>
<feature type="domain" description="DUF7708" evidence="3">
    <location>
        <begin position="67"/>
        <end position="218"/>
    </location>
</feature>
<proteinExistence type="predicted"/>
<evidence type="ECO:0000256" key="1">
    <source>
        <dbReference type="ARBA" id="ARBA00022737"/>
    </source>
</evidence>
<name>A0A6A6R3S5_9PEZI</name>
<dbReference type="InterPro" id="IPR027417">
    <property type="entry name" value="P-loop_NTPase"/>
</dbReference>
<dbReference type="SUPFAM" id="SSF52540">
    <property type="entry name" value="P-loop containing nucleoside triphosphate hydrolases"/>
    <property type="match status" value="1"/>
</dbReference>
<feature type="region of interest" description="Disordered" evidence="2">
    <location>
        <begin position="1418"/>
        <end position="1459"/>
    </location>
</feature>
<reference evidence="5" key="1">
    <citation type="journal article" date="2020" name="Stud. Mycol.">
        <title>101 Dothideomycetes genomes: a test case for predicting lifestyles and emergence of pathogens.</title>
        <authorList>
            <person name="Haridas S."/>
            <person name="Albert R."/>
            <person name="Binder M."/>
            <person name="Bloem J."/>
            <person name="Labutti K."/>
            <person name="Salamov A."/>
            <person name="Andreopoulos B."/>
            <person name="Baker S."/>
            <person name="Barry K."/>
            <person name="Bills G."/>
            <person name="Bluhm B."/>
            <person name="Cannon C."/>
            <person name="Castanera R."/>
            <person name="Culley D."/>
            <person name="Daum C."/>
            <person name="Ezra D."/>
            <person name="Gonzalez J."/>
            <person name="Henrissat B."/>
            <person name="Kuo A."/>
            <person name="Liang C."/>
            <person name="Lipzen A."/>
            <person name="Lutzoni F."/>
            <person name="Magnuson J."/>
            <person name="Mondo S."/>
            <person name="Nolan M."/>
            <person name="Ohm R."/>
            <person name="Pangilinan J."/>
            <person name="Park H.-J."/>
            <person name="Ramirez L."/>
            <person name="Alfaro M."/>
            <person name="Sun H."/>
            <person name="Tritt A."/>
            <person name="Yoshinaga Y."/>
            <person name="Zwiers L.-H."/>
            <person name="Turgeon B."/>
            <person name="Goodwin S."/>
            <person name="Spatafora J."/>
            <person name="Crous P."/>
            <person name="Grigoriev I."/>
        </authorList>
    </citation>
    <scope>NUCLEOTIDE SEQUENCE</scope>
    <source>
        <strain evidence="5">CBS 269.34</strain>
    </source>
</reference>
<dbReference type="Pfam" id="PF24883">
    <property type="entry name" value="NPHP3_N"/>
    <property type="match status" value="1"/>
</dbReference>
<evidence type="ECO:0000313" key="5">
    <source>
        <dbReference type="EMBL" id="KAF2498560.1"/>
    </source>
</evidence>
<organism evidence="5 6">
    <name type="scientific">Lophium mytilinum</name>
    <dbReference type="NCBI Taxonomy" id="390894"/>
    <lineage>
        <taxon>Eukaryota</taxon>
        <taxon>Fungi</taxon>
        <taxon>Dikarya</taxon>
        <taxon>Ascomycota</taxon>
        <taxon>Pezizomycotina</taxon>
        <taxon>Dothideomycetes</taxon>
        <taxon>Pleosporomycetidae</taxon>
        <taxon>Mytilinidiales</taxon>
        <taxon>Mytilinidiaceae</taxon>
        <taxon>Lophium</taxon>
    </lineage>
</organism>
<dbReference type="InterPro" id="IPR056125">
    <property type="entry name" value="DUF7708"/>
</dbReference>
<accession>A0A6A6R3S5</accession>
<keyword evidence="1" id="KW-0677">Repeat</keyword>
<gene>
    <name evidence="5" type="ORF">BU16DRAFT_615589</name>
</gene>
<dbReference type="InterPro" id="IPR056884">
    <property type="entry name" value="NPHP3-like_N"/>
</dbReference>
<dbReference type="PANTHER" id="PTHR10039:SF14">
    <property type="entry name" value="NACHT DOMAIN-CONTAINING PROTEIN"/>
    <property type="match status" value="1"/>
</dbReference>
<dbReference type="Proteomes" id="UP000799750">
    <property type="component" value="Unassembled WGS sequence"/>
</dbReference>
<protein>
    <submittedName>
        <fullName evidence="5">Uncharacterized protein</fullName>
    </submittedName>
</protein>
<dbReference type="PANTHER" id="PTHR10039">
    <property type="entry name" value="AMELOGENIN"/>
    <property type="match status" value="1"/>
</dbReference>
<sequence>MSSIEAHKSATPNLVFIEAQNAFLDSLPPCERKAFAKCASVKELIADIKNKRISSRNPTLLRRAVGMLERLNQALSPYFDAIGMFVQSHPEFAALAWGGIRLALQLASNYTTFFAKLERTLERLRQEFPQYDELMAQFKKSPPPSRLKESLTALYSKLLHFIQTVVGIFTRKDGTARRSHAVFADICWRPYDLRFQDLLEDMKFRSEVVKSTVQFAAYHEIRNMNQKAEEKSTNTTKSLQELQSLRDNLEKAKAVVDTGVTQLNEMHQLIVDRRDRDESRHHVETLRNMKSWLEPPVFAEEFEQAIEVREDGTAEWLFREPAFARWSTKPTTDETKLHHGIWTRSLWILGNPGCGKTILAASTIDELRCAAGRETTCYFFFKARAQESDSRTQAYRAILSQTLQQHHDNWILINKFVFAMVHQSSGQIRATGQELNDLLRCCAKAGFIQNIVLDGIDECNHPSAFLSDLSKTLDGTSVKIILFSRPHVKIPTSVPLESRLTIEDSTTPDIKTFLKRRLEEFLDQGLLQPDIDIHDVLSPLSIGAGGMFLWARLMIDYLASRGLTITERLKLIKSVTLPEGLDKMYERIFESLSQGSGPDQALGRWIFMWVTFSPRNLLASELEATFNVRSTEEPDNDADFSELSEVIIFICGSLVERVITLDEKNKTRVLCYRFIHLSVSEFLEARLCHGPSWFLLSTSDSHLSMARSSLQYLSQVCTYIETVRISTSSLGPAQKDLFSTSLLREKFPLCEYALVHWIWHLERHHTTALKSLEDGSSSRVHPRRSEPLFRDILRPTHQGIMRESFALSKAIFDDLLSTLASFLSRGTSLMAYIETAYALDAIGKINFESFQRWLIWAAPEAVVTVGEEEDFDKTFQAAAELVSYLMVLNEDWGPTLQKRPYLIWDEVTAFTPCRLLRQTTSTKIQSLVSDRVGGPSVSSKPLCKVSEISNDQKHIGILSIWPSAGYEKLPHQSDHSYISMDTVYESASGWVARYEVWTLDFEPKCLVDARMALKSDDVWRQYCHSLVKFPDRPGFRLQFPINISTCIYRFSILQNVYSIQINNARTEAIVSISSLPLSLDEILSPFWLPHKEWNSISRGECFESWRRIEHSLVYFIVFSPEGDCVFFMGKVSTTNFAHLAIFDLRQSQDLPSPRATLFKYFSDWTARMLRPPDTKQTLHPKYPLAVFSIIGLVYLWNCQSEDSDTTNPPFMEAYPLDSLDPEARLWHCYHMRGDFDSITFSADGDHIVLVSNNSTVAHPVVISLPNHILAKFSTLTTPTIQSSAMKTSPSSGSLNKAQRSCDFSDTLIKSADYVVATDNTSFGVSTNASKGTIELQTWGSSNGSDSRAKLEISALPDSWGAWGNLMSTSASIEMPKTRDEMIRIVLNQAAKPWHSMMEVGRDVLPAVIYKDAGSVRMISRRGGGSTTRSLLEGQGPQHLKHNDSESDDAEPPPKRGRRG</sequence>
<feature type="domain" description="Nephrocystin 3-like N-terminal" evidence="4">
    <location>
        <begin position="312"/>
        <end position="485"/>
    </location>
</feature>
<evidence type="ECO:0000259" key="3">
    <source>
        <dbReference type="Pfam" id="PF24809"/>
    </source>
</evidence>
<evidence type="ECO:0000259" key="4">
    <source>
        <dbReference type="Pfam" id="PF24883"/>
    </source>
</evidence>
<evidence type="ECO:0000256" key="2">
    <source>
        <dbReference type="SAM" id="MobiDB-lite"/>
    </source>
</evidence>